<keyword evidence="6" id="KW-0547">Nucleotide-binding</keyword>
<evidence type="ECO:0000313" key="17">
    <source>
        <dbReference type="EMBL" id="VDD14702.1"/>
    </source>
</evidence>
<dbReference type="Pfam" id="PF23446">
    <property type="entry name" value="LysM1_NFP_LYK"/>
    <property type="match status" value="1"/>
</dbReference>
<feature type="region of interest" description="Disordered" evidence="12">
    <location>
        <begin position="247"/>
        <end position="269"/>
    </location>
</feature>
<keyword evidence="10" id="KW-1015">Disulfide bond</keyword>
<dbReference type="Pfam" id="PF00069">
    <property type="entry name" value="Pkinase"/>
    <property type="match status" value="1"/>
</dbReference>
<evidence type="ECO:0000256" key="7">
    <source>
        <dbReference type="ARBA" id="ARBA00022840"/>
    </source>
</evidence>
<dbReference type="Pfam" id="PF23473">
    <property type="entry name" value="LysM3_LYK4_5"/>
    <property type="match status" value="1"/>
</dbReference>
<keyword evidence="7" id="KW-0067">ATP-binding</keyword>
<feature type="transmembrane region" description="Helical" evidence="13">
    <location>
        <begin position="277"/>
        <end position="301"/>
    </location>
</feature>
<evidence type="ECO:0000256" key="1">
    <source>
        <dbReference type="ARBA" id="ARBA00004162"/>
    </source>
</evidence>
<evidence type="ECO:0000256" key="4">
    <source>
        <dbReference type="ARBA" id="ARBA00022729"/>
    </source>
</evidence>
<keyword evidence="5" id="KW-0677">Repeat</keyword>
<evidence type="ECO:0000256" key="3">
    <source>
        <dbReference type="ARBA" id="ARBA00022692"/>
    </source>
</evidence>
<evidence type="ECO:0000256" key="14">
    <source>
        <dbReference type="SAM" id="SignalP"/>
    </source>
</evidence>
<dbReference type="AlphaFoldDB" id="A0A3P6D282"/>
<gene>
    <name evidence="17" type="ORF">BOLC4T27783H</name>
</gene>
<dbReference type="FunFam" id="1.10.510.10:FF:000468">
    <property type="entry name" value="PTI1-like tyrosine-protein kinase 3"/>
    <property type="match status" value="1"/>
</dbReference>
<keyword evidence="9 13" id="KW-0472">Membrane</keyword>
<dbReference type="PANTHER" id="PTHR45927:SF6">
    <property type="entry name" value="PROTEIN LYK5"/>
    <property type="match status" value="1"/>
</dbReference>
<dbReference type="GO" id="GO:0004672">
    <property type="term" value="F:protein kinase activity"/>
    <property type="evidence" value="ECO:0007669"/>
    <property type="project" value="InterPro"/>
</dbReference>
<feature type="domain" description="Protein kinase" evidence="15">
    <location>
        <begin position="349"/>
        <end position="654"/>
    </location>
</feature>
<evidence type="ECO:0000256" key="12">
    <source>
        <dbReference type="SAM" id="MobiDB-lite"/>
    </source>
</evidence>
<evidence type="ECO:0000256" key="9">
    <source>
        <dbReference type="ARBA" id="ARBA00023136"/>
    </source>
</evidence>
<evidence type="ECO:0000256" key="13">
    <source>
        <dbReference type="SAM" id="Phobius"/>
    </source>
</evidence>
<dbReference type="InterPro" id="IPR011009">
    <property type="entry name" value="Kinase-like_dom_sf"/>
</dbReference>
<name>A0A3P6D282_BRAOL</name>
<dbReference type="EMBL" id="LR031873">
    <property type="protein sequence ID" value="VDD14702.1"/>
    <property type="molecule type" value="Genomic_DNA"/>
</dbReference>
<feature type="domain" description="LysM" evidence="16">
    <location>
        <begin position="195"/>
        <end position="238"/>
    </location>
</feature>
<keyword evidence="3 13" id="KW-0812">Transmembrane</keyword>
<sequence length="662" mass="72475">MAARTLHALSTSPLFLLLLFFAASSPTKAQQPYVNNHQLACENRDFDNITNGFTCNGPPSCRSYLTFWSQPPYNTPSSIARLLNASAAEIQSINNLTSLTTTIPTRRLVVIPTTCSCSGGGFYQHNATYRLSGRTVETYFSVANDTYQALSTCQAMMSQNPYGEKNLTAGLDLLVPLRCACPTANQTDAGFRYLLTYLVAQGDSVSAIAEMFRSSSAAVSSGNELASDRIYFFTPLLVPLRTEPTRIVSTPSPTPPVATPPQSPPVSPPGSSSSHKWIYIGVGIGAGLLLLISILSLYFCYYKRRSKTSSLIEQNKLTDSSTKQSLPTTSTNQWSIALSNSSDTTSGLKSAIESLTLYRFSDLQSATSNFSDENKIKGSVYKATINGDDAAVKVIKGDVSSSEISLLKKLNHSNIIRLSGFCIREGTSYLVYEYSENGSVSDWLHSSNKKKSLTWRQRVEICRDVAEALDYLHNYVTPPHIHKNLESTNVLLDSNFKAKISNFGVARILDEEGDLDLQLTRHVEGTQGYLAPEYVENGVITPKLDVFAFGVVVLELLSGKEAATVDKEEKEEMLLCREINNVLGGENVREKLKEFMDSSLGDEYPLELAFTMAQLAKSCVAPDINSRPSIAQVLTTLLMIVSSSIDWEPSHDLLHDSGSFGN</sequence>
<reference evidence="17" key="1">
    <citation type="submission" date="2018-11" db="EMBL/GenBank/DDBJ databases">
        <authorList>
            <consortium name="Genoscope - CEA"/>
            <person name="William W."/>
        </authorList>
    </citation>
    <scope>NUCLEOTIDE SEQUENCE</scope>
</reference>
<evidence type="ECO:0000256" key="8">
    <source>
        <dbReference type="ARBA" id="ARBA00022989"/>
    </source>
</evidence>
<evidence type="ECO:0000259" key="15">
    <source>
        <dbReference type="PROSITE" id="PS50011"/>
    </source>
</evidence>
<dbReference type="PROSITE" id="PS51782">
    <property type="entry name" value="LYSM"/>
    <property type="match status" value="1"/>
</dbReference>
<keyword evidence="2" id="KW-1003">Cell membrane</keyword>
<feature type="compositionally biased region" description="Pro residues" evidence="12">
    <location>
        <begin position="252"/>
        <end position="268"/>
    </location>
</feature>
<feature type="signal peptide" evidence="14">
    <location>
        <begin position="1"/>
        <end position="29"/>
    </location>
</feature>
<comment type="subcellular location">
    <subcellularLocation>
        <location evidence="1">Cell membrane</location>
        <topology evidence="1">Single-pass membrane protein</topology>
    </subcellularLocation>
</comment>
<evidence type="ECO:0000256" key="11">
    <source>
        <dbReference type="ARBA" id="ARBA00023180"/>
    </source>
</evidence>
<dbReference type="FunFam" id="3.30.200.20:FF:001125">
    <property type="entry name" value="Serine/threonine receptor-like kinase NFP"/>
    <property type="match status" value="1"/>
</dbReference>
<evidence type="ECO:0000256" key="5">
    <source>
        <dbReference type="ARBA" id="ARBA00022737"/>
    </source>
</evidence>
<evidence type="ECO:0000256" key="6">
    <source>
        <dbReference type="ARBA" id="ARBA00022741"/>
    </source>
</evidence>
<evidence type="ECO:0000256" key="2">
    <source>
        <dbReference type="ARBA" id="ARBA00022475"/>
    </source>
</evidence>
<dbReference type="GO" id="GO:1901701">
    <property type="term" value="P:cellular response to oxygen-containing compound"/>
    <property type="evidence" value="ECO:0007669"/>
    <property type="project" value="UniProtKB-ARBA"/>
</dbReference>
<evidence type="ECO:0008006" key="18">
    <source>
        <dbReference type="Google" id="ProtNLM"/>
    </source>
</evidence>
<organism evidence="17">
    <name type="scientific">Brassica oleracea</name>
    <name type="common">Wild cabbage</name>
    <dbReference type="NCBI Taxonomy" id="3712"/>
    <lineage>
        <taxon>Eukaryota</taxon>
        <taxon>Viridiplantae</taxon>
        <taxon>Streptophyta</taxon>
        <taxon>Embryophyta</taxon>
        <taxon>Tracheophyta</taxon>
        <taxon>Spermatophyta</taxon>
        <taxon>Magnoliopsida</taxon>
        <taxon>eudicotyledons</taxon>
        <taxon>Gunneridae</taxon>
        <taxon>Pentapetalae</taxon>
        <taxon>rosids</taxon>
        <taxon>malvids</taxon>
        <taxon>Brassicales</taxon>
        <taxon>Brassicaceae</taxon>
        <taxon>Brassiceae</taxon>
        <taxon>Brassica</taxon>
    </lineage>
</organism>
<dbReference type="InterPro" id="IPR000719">
    <property type="entry name" value="Prot_kinase_dom"/>
</dbReference>
<feature type="chain" id="PRO_5018244874" description="Protein kinase domain-containing protein" evidence="14">
    <location>
        <begin position="30"/>
        <end position="662"/>
    </location>
</feature>
<evidence type="ECO:0000259" key="16">
    <source>
        <dbReference type="PROSITE" id="PS51782"/>
    </source>
</evidence>
<dbReference type="Gene3D" id="3.30.200.20">
    <property type="entry name" value="Phosphorylase Kinase, domain 1"/>
    <property type="match status" value="1"/>
</dbReference>
<dbReference type="SUPFAM" id="SSF56112">
    <property type="entry name" value="Protein kinase-like (PK-like)"/>
    <property type="match status" value="1"/>
</dbReference>
<evidence type="ECO:0000256" key="10">
    <source>
        <dbReference type="ARBA" id="ARBA00023157"/>
    </source>
</evidence>
<dbReference type="InterPro" id="IPR056562">
    <property type="entry name" value="LysM2_CERK1_LYK3_4_5"/>
</dbReference>
<dbReference type="GO" id="GO:0005524">
    <property type="term" value="F:ATP binding"/>
    <property type="evidence" value="ECO:0007669"/>
    <property type="project" value="UniProtKB-KW"/>
</dbReference>
<proteinExistence type="predicted"/>
<dbReference type="GO" id="GO:0005886">
    <property type="term" value="C:plasma membrane"/>
    <property type="evidence" value="ECO:0007669"/>
    <property type="project" value="UniProtKB-SubCell"/>
</dbReference>
<dbReference type="PANTHER" id="PTHR45927">
    <property type="entry name" value="LYSM-DOMAIN RECEPTOR-LIKE KINASE-RELATED"/>
    <property type="match status" value="1"/>
</dbReference>
<dbReference type="InterPro" id="IPR056563">
    <property type="entry name" value="LysM3_LYK4_5"/>
</dbReference>
<keyword evidence="8 13" id="KW-1133">Transmembrane helix</keyword>
<dbReference type="InterPro" id="IPR018392">
    <property type="entry name" value="LysM"/>
</dbReference>
<dbReference type="Pfam" id="PF23472">
    <property type="entry name" value="LysM2_CERK1_LYK3_4_5"/>
    <property type="match status" value="1"/>
</dbReference>
<accession>A0A3P6D282</accession>
<keyword evidence="11" id="KW-0325">Glycoprotein</keyword>
<dbReference type="InterPro" id="IPR056561">
    <property type="entry name" value="NFP_LYK_LysM1"/>
</dbReference>
<dbReference type="PROSITE" id="PS50011">
    <property type="entry name" value="PROTEIN_KINASE_DOM"/>
    <property type="match status" value="1"/>
</dbReference>
<protein>
    <recommendedName>
        <fullName evidence="18">Protein kinase domain-containing protein</fullName>
    </recommendedName>
</protein>
<dbReference type="GO" id="GO:0045087">
    <property type="term" value="P:innate immune response"/>
    <property type="evidence" value="ECO:0007669"/>
    <property type="project" value="UniProtKB-ARBA"/>
</dbReference>
<dbReference type="InterPro" id="IPR052611">
    <property type="entry name" value="Plant_RLK_LysM"/>
</dbReference>
<keyword evidence="4 14" id="KW-0732">Signal</keyword>
<dbReference type="Gene3D" id="1.10.510.10">
    <property type="entry name" value="Transferase(Phosphotransferase) domain 1"/>
    <property type="match status" value="1"/>
</dbReference>